<sequence>MIAETLVISGGHFKLRRAVESDVEDIVELLANDAVRRAENSSTPEDRGQYLQAFHAIQADPAHLLIVVTDDRDVVVATMQLTIIPGMARLGATRLLVEAVRVENNLRGNGLGSAMMRWAIAEGKRRGVALVQLTSDQSRTEAHKFYERLGFTASHVGFKLFIE</sequence>
<dbReference type="PANTHER" id="PTHR43877">
    <property type="entry name" value="AMINOALKYLPHOSPHONATE N-ACETYLTRANSFERASE-RELATED-RELATED"/>
    <property type="match status" value="1"/>
</dbReference>
<comment type="caution">
    <text evidence="4">The sequence shown here is derived from an EMBL/GenBank/DDBJ whole genome shotgun (WGS) entry which is preliminary data.</text>
</comment>
<dbReference type="PANTHER" id="PTHR43877:SF1">
    <property type="entry name" value="ACETYLTRANSFERASE"/>
    <property type="match status" value="1"/>
</dbReference>
<accession>A0ABX1G4L6</accession>
<dbReference type="InterPro" id="IPR016181">
    <property type="entry name" value="Acyl_CoA_acyltransferase"/>
</dbReference>
<evidence type="ECO:0000256" key="1">
    <source>
        <dbReference type="ARBA" id="ARBA00022679"/>
    </source>
</evidence>
<reference evidence="4 5" key="1">
    <citation type="submission" date="2020-04" db="EMBL/GenBank/DDBJ databases">
        <title>Paeniglutamicibacter sp. ANT13_2, a novel actinomycete isolated from sediment in Antarctica.</title>
        <authorList>
            <person name="Sakdapetsiri C."/>
            <person name="Pinyakong O."/>
        </authorList>
    </citation>
    <scope>NUCLEOTIDE SEQUENCE [LARGE SCALE GENOMIC DNA]</scope>
    <source>
        <strain evidence="4 5">ANT13_2</strain>
    </source>
</reference>
<dbReference type="Gene3D" id="3.40.630.30">
    <property type="match status" value="1"/>
</dbReference>
<dbReference type="InterPro" id="IPR050832">
    <property type="entry name" value="Bact_Acetyltransf"/>
</dbReference>
<evidence type="ECO:0000259" key="3">
    <source>
        <dbReference type="PROSITE" id="PS51186"/>
    </source>
</evidence>
<protein>
    <submittedName>
        <fullName evidence="4">GNAT family N-acetyltransferase</fullName>
    </submittedName>
</protein>
<keyword evidence="1" id="KW-0808">Transferase</keyword>
<proteinExistence type="predicted"/>
<evidence type="ECO:0000256" key="2">
    <source>
        <dbReference type="ARBA" id="ARBA00023315"/>
    </source>
</evidence>
<evidence type="ECO:0000313" key="4">
    <source>
        <dbReference type="EMBL" id="NKG20948.1"/>
    </source>
</evidence>
<dbReference type="Pfam" id="PF00583">
    <property type="entry name" value="Acetyltransf_1"/>
    <property type="match status" value="1"/>
</dbReference>
<dbReference type="RefSeq" id="WP_168151760.1">
    <property type="nucleotide sequence ID" value="NZ_JAAWVT010000003.1"/>
</dbReference>
<keyword evidence="5" id="KW-1185">Reference proteome</keyword>
<gene>
    <name evidence="4" type="ORF">HED64_09565</name>
</gene>
<organism evidence="4 5">
    <name type="scientific">Paeniglutamicibacter terrestris</name>
    <dbReference type="NCBI Taxonomy" id="2723403"/>
    <lineage>
        <taxon>Bacteria</taxon>
        <taxon>Bacillati</taxon>
        <taxon>Actinomycetota</taxon>
        <taxon>Actinomycetes</taxon>
        <taxon>Micrococcales</taxon>
        <taxon>Micrococcaceae</taxon>
        <taxon>Paeniglutamicibacter</taxon>
    </lineage>
</organism>
<evidence type="ECO:0000313" key="5">
    <source>
        <dbReference type="Proteomes" id="UP000746595"/>
    </source>
</evidence>
<dbReference type="Proteomes" id="UP000746595">
    <property type="component" value="Unassembled WGS sequence"/>
</dbReference>
<keyword evidence="2" id="KW-0012">Acyltransferase</keyword>
<dbReference type="SUPFAM" id="SSF55729">
    <property type="entry name" value="Acyl-CoA N-acyltransferases (Nat)"/>
    <property type="match status" value="1"/>
</dbReference>
<dbReference type="PROSITE" id="PS51186">
    <property type="entry name" value="GNAT"/>
    <property type="match status" value="1"/>
</dbReference>
<dbReference type="CDD" id="cd04301">
    <property type="entry name" value="NAT_SF"/>
    <property type="match status" value="1"/>
</dbReference>
<dbReference type="EMBL" id="JAAWVT010000003">
    <property type="protein sequence ID" value="NKG20948.1"/>
    <property type="molecule type" value="Genomic_DNA"/>
</dbReference>
<feature type="domain" description="N-acetyltransferase" evidence="3">
    <location>
        <begin position="13"/>
        <end position="163"/>
    </location>
</feature>
<dbReference type="InterPro" id="IPR000182">
    <property type="entry name" value="GNAT_dom"/>
</dbReference>
<name>A0ABX1G4L6_9MICC</name>